<comment type="caution">
    <text evidence="1">The sequence shown here is derived from an EMBL/GenBank/DDBJ whole genome shotgun (WGS) entry which is preliminary data.</text>
</comment>
<keyword evidence="2" id="KW-1185">Reference proteome</keyword>
<dbReference type="AlphaFoldDB" id="B0MX55"/>
<evidence type="ECO:0000313" key="2">
    <source>
        <dbReference type="Proteomes" id="UP000005819"/>
    </source>
</evidence>
<sequence>MRQALFFLPLSGNFRIGANRARQNATSFYKQPARLPARSKPDKRQVIPFAAKF</sequence>
<name>B0MX55_9BACT</name>
<dbReference type="Proteomes" id="UP000005819">
    <property type="component" value="Unassembled WGS sequence"/>
</dbReference>
<evidence type="ECO:0000313" key="1">
    <source>
        <dbReference type="EMBL" id="EDS02272.1"/>
    </source>
</evidence>
<proteinExistence type="predicted"/>
<organism evidence="1 2">
    <name type="scientific">Alistipes putredinis DSM 17216</name>
    <dbReference type="NCBI Taxonomy" id="445970"/>
    <lineage>
        <taxon>Bacteria</taxon>
        <taxon>Pseudomonadati</taxon>
        <taxon>Bacteroidota</taxon>
        <taxon>Bacteroidia</taxon>
        <taxon>Bacteroidales</taxon>
        <taxon>Rikenellaceae</taxon>
        <taxon>Alistipes</taxon>
    </lineage>
</organism>
<protein>
    <submittedName>
        <fullName evidence="1">Uncharacterized protein</fullName>
    </submittedName>
</protein>
<dbReference type="HOGENOM" id="CLU_3057803_0_0_10"/>
<reference evidence="1" key="1">
    <citation type="submission" date="2007-10" db="EMBL/GenBank/DDBJ databases">
        <authorList>
            <person name="Fulton L."/>
            <person name="Clifton S."/>
            <person name="Fulton B."/>
            <person name="Xu J."/>
            <person name="Minx P."/>
            <person name="Pepin K.H."/>
            <person name="Johnson M."/>
            <person name="Thiruvilangam P."/>
            <person name="Bhonagiri V."/>
            <person name="Nash W.E."/>
            <person name="Mardis E.R."/>
            <person name="Wilson R.K."/>
        </authorList>
    </citation>
    <scope>NUCLEOTIDE SEQUENCE [LARGE SCALE GENOMIC DNA]</scope>
    <source>
        <strain evidence="1">DSM 17216</strain>
    </source>
</reference>
<gene>
    <name evidence="1" type="ORF">ALIPUT_01792</name>
</gene>
<accession>B0MX55</accession>
<reference evidence="1" key="2">
    <citation type="submission" date="2013-09" db="EMBL/GenBank/DDBJ databases">
        <title>Draft genome sequence of Alistipes putredinis (DSM 17216).</title>
        <authorList>
            <person name="Sudarsanam P."/>
            <person name="Ley R."/>
            <person name="Guruge J."/>
            <person name="Turnbaugh P.J."/>
            <person name="Mahowald M."/>
            <person name="Liep D."/>
            <person name="Gordon J."/>
        </authorList>
    </citation>
    <scope>NUCLEOTIDE SEQUENCE</scope>
    <source>
        <strain evidence="1">DSM 17216</strain>
    </source>
</reference>
<dbReference type="EMBL" id="ABFK02000020">
    <property type="protein sequence ID" value="EDS02272.1"/>
    <property type="molecule type" value="Genomic_DNA"/>
</dbReference>